<comment type="caution">
    <text evidence="1">The sequence shown here is derived from an EMBL/GenBank/DDBJ whole genome shotgun (WGS) entry which is preliminary data.</text>
</comment>
<accession>A0AAE3QL14</accession>
<dbReference type="Proteomes" id="UP001228581">
    <property type="component" value="Unassembled WGS sequence"/>
</dbReference>
<gene>
    <name evidence="1" type="ORF">QNI16_00990</name>
    <name evidence="2" type="ORF">QNI19_33400</name>
</gene>
<reference evidence="1 3" key="1">
    <citation type="submission" date="2023-05" db="EMBL/GenBank/DDBJ databases">
        <authorList>
            <person name="Zhang X."/>
        </authorList>
    </citation>
    <scope>NUCLEOTIDE SEQUENCE</scope>
    <source>
        <strain evidence="2 3">DM2B3-1</strain>
        <strain evidence="1">YF14B1</strain>
    </source>
</reference>
<sequence>MKELYSHWLRIQCEAWMKENLPDLFQVSYERVKKMFEEVVEEAPVAQDEFLISQIDMSVGPWKSVIFHFKEPGEIIFPLEKCKLTYLRERNNLVLIIRCLEDFQTLMQTYFYMHMRTGRTMYSIKSA</sequence>
<name>A0AAE3QL14_9BACT</name>
<dbReference type="EMBL" id="JASJOS010000001">
    <property type="protein sequence ID" value="MDJ1479035.1"/>
    <property type="molecule type" value="Genomic_DNA"/>
</dbReference>
<evidence type="ECO:0000313" key="4">
    <source>
        <dbReference type="Proteomes" id="UP001241110"/>
    </source>
</evidence>
<dbReference type="EMBL" id="JASJOT010000037">
    <property type="protein sequence ID" value="MDJ1497885.1"/>
    <property type="molecule type" value="Genomic_DNA"/>
</dbReference>
<evidence type="ECO:0000313" key="1">
    <source>
        <dbReference type="EMBL" id="MDJ1479035.1"/>
    </source>
</evidence>
<proteinExistence type="predicted"/>
<dbReference type="RefSeq" id="WP_313974891.1">
    <property type="nucleotide sequence ID" value="NZ_JASJOR010000001.1"/>
</dbReference>
<dbReference type="Proteomes" id="UP001241110">
    <property type="component" value="Unassembled WGS sequence"/>
</dbReference>
<evidence type="ECO:0000313" key="3">
    <source>
        <dbReference type="Proteomes" id="UP001228581"/>
    </source>
</evidence>
<keyword evidence="3" id="KW-1185">Reference proteome</keyword>
<protein>
    <submittedName>
        <fullName evidence="1">Uncharacterized protein</fullName>
    </submittedName>
</protein>
<evidence type="ECO:0000313" key="2">
    <source>
        <dbReference type="EMBL" id="MDJ1497885.1"/>
    </source>
</evidence>
<dbReference type="AlphaFoldDB" id="A0AAE3QL14"/>
<organism evidence="1 4">
    <name type="scientific">Xanthocytophaga flava</name>
    <dbReference type="NCBI Taxonomy" id="3048013"/>
    <lineage>
        <taxon>Bacteria</taxon>
        <taxon>Pseudomonadati</taxon>
        <taxon>Bacteroidota</taxon>
        <taxon>Cytophagia</taxon>
        <taxon>Cytophagales</taxon>
        <taxon>Rhodocytophagaceae</taxon>
        <taxon>Xanthocytophaga</taxon>
    </lineage>
</organism>